<geneLocation type="plasmid" evidence="1">
    <name>pMk2240B</name>
</geneLocation>
<sequence>MASFAEQAKKFYDDLGEFSATRSNELGQMLQPYVQVTDRYGILVCRITLILGRTPSRSKTDTAIRDLMADVFDFLYEARFLIIKGKPEVAYPLARRAYESLSLMVACFLDKKTAHRWVAGKKLGNAEIRRVLGKHPAGEPEDRMKELYGFFSQVSHPNRDMVAHRFLGIGNEFVLGSIGRPSLTLLADYALKTLELWHWFGAFIGFAYLPVVANADPDIVDEHVEVREIAQQVARWLGEQHNRVLAQEQAEMATAKAARP</sequence>
<evidence type="ECO:0000313" key="1">
    <source>
        <dbReference type="EMBL" id="XCG51947.1"/>
    </source>
</evidence>
<proteinExistence type="predicted"/>
<keyword evidence="1" id="KW-0614">Plasmid</keyword>
<dbReference type="RefSeq" id="WP_353646209.1">
    <property type="nucleotide sequence ID" value="NZ_CP159255.1"/>
</dbReference>
<name>A0AAU8CYA3_9HYPH</name>
<dbReference type="AlphaFoldDB" id="A0AAU8CYA3"/>
<organism evidence="1">
    <name type="scientific">Mesorhizobium sp. WSM2240</name>
    <dbReference type="NCBI Taxonomy" id="3228851"/>
    <lineage>
        <taxon>Bacteria</taxon>
        <taxon>Pseudomonadati</taxon>
        <taxon>Pseudomonadota</taxon>
        <taxon>Alphaproteobacteria</taxon>
        <taxon>Hyphomicrobiales</taxon>
        <taxon>Phyllobacteriaceae</taxon>
        <taxon>Mesorhizobium</taxon>
    </lineage>
</organism>
<dbReference type="EMBL" id="CP159255">
    <property type="protein sequence ID" value="XCG51947.1"/>
    <property type="molecule type" value="Genomic_DNA"/>
</dbReference>
<protein>
    <submittedName>
        <fullName evidence="1">Uncharacterized protein</fullName>
    </submittedName>
</protein>
<accession>A0AAU8CYA3</accession>
<gene>
    <name evidence="1" type="ORF">ABVK50_29230</name>
</gene>
<reference evidence="1" key="1">
    <citation type="submission" date="2024-06" db="EMBL/GenBank/DDBJ databases">
        <title>Mesorhizobium karijinii sp. nov., a symbiont of the iconic Swainsona formosa from arid Australia.</title>
        <authorList>
            <person name="Hill Y.J."/>
            <person name="Watkin E.L.J."/>
            <person name="O'Hara G.W."/>
            <person name="Terpolilli J."/>
            <person name="Tye M.L."/>
            <person name="Kohlmeier M.G."/>
        </authorList>
    </citation>
    <scope>NUCLEOTIDE SEQUENCE</scope>
    <source>
        <strain evidence="1">WSM2240</strain>
        <plasmid evidence="1">pMk2240B</plasmid>
    </source>
</reference>